<keyword evidence="10" id="KW-1185">Reference proteome</keyword>
<dbReference type="GO" id="GO:0008168">
    <property type="term" value="F:methyltransferase activity"/>
    <property type="evidence" value="ECO:0007669"/>
    <property type="project" value="UniProtKB-KW"/>
</dbReference>
<dbReference type="AlphaFoldDB" id="A0A6A5KWN6"/>
<keyword evidence="4 9" id="KW-0808">Transferase</keyword>
<dbReference type="EMBL" id="ML975244">
    <property type="protein sequence ID" value="KAF1839801.1"/>
    <property type="molecule type" value="Genomic_DNA"/>
</dbReference>
<evidence type="ECO:0000256" key="5">
    <source>
        <dbReference type="ARBA" id="ARBA00022691"/>
    </source>
</evidence>
<proteinExistence type="predicted"/>
<dbReference type="GO" id="GO:0032259">
    <property type="term" value="P:methylation"/>
    <property type="evidence" value="ECO:0007669"/>
    <property type="project" value="UniProtKB-KW"/>
</dbReference>
<dbReference type="PANTHER" id="PTHR11727">
    <property type="entry name" value="DIMETHYLADENOSINE TRANSFERASE"/>
    <property type="match status" value="1"/>
</dbReference>
<evidence type="ECO:0000256" key="8">
    <source>
        <dbReference type="SAM" id="MobiDB-lite"/>
    </source>
</evidence>
<comment type="subcellular location">
    <subcellularLocation>
        <location evidence="1">Mitochondrion</location>
    </subcellularLocation>
</comment>
<comment type="function">
    <text evidence="7">Mitochondrial transcription factor that confers selective promoter recognition on the core subunit of the yeast mitochondrial RNA polymerase. Interacts with DNA in a non-specific manner.</text>
</comment>
<evidence type="ECO:0000256" key="6">
    <source>
        <dbReference type="ARBA" id="ARBA00022884"/>
    </source>
</evidence>
<name>A0A6A5KWN6_9PLEO</name>
<gene>
    <name evidence="9" type="ORF">BDW02DRAFT_626213</name>
</gene>
<evidence type="ECO:0000313" key="9">
    <source>
        <dbReference type="EMBL" id="KAF1839801.1"/>
    </source>
</evidence>
<keyword evidence="3 9" id="KW-0489">Methyltransferase</keyword>
<keyword evidence="5" id="KW-0949">S-adenosyl-L-methionine</keyword>
<dbReference type="GO" id="GO:0003723">
    <property type="term" value="F:RNA binding"/>
    <property type="evidence" value="ECO:0007669"/>
    <property type="project" value="UniProtKB-KW"/>
</dbReference>
<dbReference type="OrthoDB" id="16079at2759"/>
<sequence>MNRIRLPIPRTCWQSRALTVQWNQTRCATIKHGAKVGRAKGTLKYWTAEKLSTTQKYPLSIAMKNTIHPDLDPKPKHKKRRALVEGQSRSAGGVHVRAQIVSPDLCDDVLKYAGHMLDKHKGCDILDINPGAGLWSQKLHEYLQPRSHVLLEPQHEKFESFLDPLLTEPGSTYSLVSKDPTHLDTYRALVAEGAFPHQIPRDAEDPKAQEPNNTLLVTGSLVWDPRLPGMAFDSMAKQLFYHFAFAAWTNDLFHAFGLVRTLFWVQHEDFGSVIPLSINSLAKSGRALEMSQNVNVLVSGPRTARLTGKGSLGREPQYEVEDTIRALKAGREYGMDLPAHRRDSIHEFAVDMEQKFGGAPILDATIMHEYLAKQSLEGKSTTGLLSESAIEVYGIQRELKDLYPDVDLGSMVTPRGRNTELRGHPGAAQFADFFKKRATPSTQRNNKVKTEAVVDIGEELYHLECKILRMQDGPEKDAAMAKLEELEASWQAGMSKMLNNYVKAPESELDERLELRLPHKRLQWDTRCFEPLTMRQDETWPKNNLSLISAEPIPKQASRSSDWYEWLQDFIFGLYSQPAEPITIALDKMQHGLSDIIKDCPSLRDPDKGGRLQMKHLRVRMLTMEMTEELAEAYKNWPFKAPDSDHSKYFRNKGVPGM</sequence>
<dbReference type="GO" id="GO:0005759">
    <property type="term" value="C:mitochondrial matrix"/>
    <property type="evidence" value="ECO:0007669"/>
    <property type="project" value="TreeGrafter"/>
</dbReference>
<dbReference type="Proteomes" id="UP000800040">
    <property type="component" value="Unassembled WGS sequence"/>
</dbReference>
<feature type="region of interest" description="Disordered" evidence="8">
    <location>
        <begin position="66"/>
        <end position="90"/>
    </location>
</feature>
<keyword evidence="6" id="KW-0694">RNA-binding</keyword>
<dbReference type="Gene3D" id="3.40.50.150">
    <property type="entry name" value="Vaccinia Virus protein VP39"/>
    <property type="match status" value="1"/>
</dbReference>
<evidence type="ECO:0000256" key="4">
    <source>
        <dbReference type="ARBA" id="ARBA00022679"/>
    </source>
</evidence>
<evidence type="ECO:0000256" key="3">
    <source>
        <dbReference type="ARBA" id="ARBA00022603"/>
    </source>
</evidence>
<evidence type="ECO:0000256" key="2">
    <source>
        <dbReference type="ARBA" id="ARBA00013836"/>
    </source>
</evidence>
<dbReference type="GO" id="GO:0034245">
    <property type="term" value="C:mitochondrial DNA-directed RNA polymerase complex"/>
    <property type="evidence" value="ECO:0007669"/>
    <property type="project" value="TreeGrafter"/>
</dbReference>
<dbReference type="Gene3D" id="1.10.8.100">
    <property type="entry name" value="Ribosomal RNA adenine dimethylase-like, domain 2"/>
    <property type="match status" value="1"/>
</dbReference>
<accession>A0A6A5KWN6</accession>
<organism evidence="9 10">
    <name type="scientific">Decorospora gaudefroyi</name>
    <dbReference type="NCBI Taxonomy" id="184978"/>
    <lineage>
        <taxon>Eukaryota</taxon>
        <taxon>Fungi</taxon>
        <taxon>Dikarya</taxon>
        <taxon>Ascomycota</taxon>
        <taxon>Pezizomycotina</taxon>
        <taxon>Dothideomycetes</taxon>
        <taxon>Pleosporomycetidae</taxon>
        <taxon>Pleosporales</taxon>
        <taxon>Pleosporineae</taxon>
        <taxon>Pleosporaceae</taxon>
        <taxon>Decorospora</taxon>
    </lineage>
</organism>
<dbReference type="InterPro" id="IPR023165">
    <property type="entry name" value="rRNA_Ade_diMease-like_C"/>
</dbReference>
<dbReference type="InterPro" id="IPR001737">
    <property type="entry name" value="KsgA/Erm"/>
</dbReference>
<dbReference type="GO" id="GO:0034246">
    <property type="term" value="F:mitochondrial transcription factor activity"/>
    <property type="evidence" value="ECO:0007669"/>
    <property type="project" value="TreeGrafter"/>
</dbReference>
<dbReference type="InterPro" id="IPR029063">
    <property type="entry name" value="SAM-dependent_MTases_sf"/>
</dbReference>
<evidence type="ECO:0000256" key="1">
    <source>
        <dbReference type="ARBA" id="ARBA00004173"/>
    </source>
</evidence>
<dbReference type="PANTHER" id="PTHR11727:SF17">
    <property type="entry name" value="DIMETHYLADENOSINE TRANSFERASE 1, MITOCHONDRIAL"/>
    <property type="match status" value="1"/>
</dbReference>
<evidence type="ECO:0000256" key="7">
    <source>
        <dbReference type="ARBA" id="ARBA00024915"/>
    </source>
</evidence>
<reference evidence="9" key="1">
    <citation type="submission" date="2020-01" db="EMBL/GenBank/DDBJ databases">
        <authorList>
            <consortium name="DOE Joint Genome Institute"/>
            <person name="Haridas S."/>
            <person name="Albert R."/>
            <person name="Binder M."/>
            <person name="Bloem J."/>
            <person name="Labutti K."/>
            <person name="Salamov A."/>
            <person name="Andreopoulos B."/>
            <person name="Baker S.E."/>
            <person name="Barry K."/>
            <person name="Bills G."/>
            <person name="Bluhm B.H."/>
            <person name="Cannon C."/>
            <person name="Castanera R."/>
            <person name="Culley D.E."/>
            <person name="Daum C."/>
            <person name="Ezra D."/>
            <person name="Gonzalez J.B."/>
            <person name="Henrissat B."/>
            <person name="Kuo A."/>
            <person name="Liang C."/>
            <person name="Lipzen A."/>
            <person name="Lutzoni F."/>
            <person name="Magnuson J."/>
            <person name="Mondo S."/>
            <person name="Nolan M."/>
            <person name="Ohm R."/>
            <person name="Pangilinan J."/>
            <person name="Park H.-J."/>
            <person name="Ramirez L."/>
            <person name="Alfaro M."/>
            <person name="Sun H."/>
            <person name="Tritt A."/>
            <person name="Yoshinaga Y."/>
            <person name="Zwiers L.-H."/>
            <person name="Turgeon B.G."/>
            <person name="Goodwin S.B."/>
            <person name="Spatafora J.W."/>
            <person name="Crous P.W."/>
            <person name="Grigoriev I.V."/>
        </authorList>
    </citation>
    <scope>NUCLEOTIDE SEQUENCE</scope>
    <source>
        <strain evidence="9">P77</strain>
    </source>
</reference>
<protein>
    <recommendedName>
        <fullName evidence="2">Mitochondrial transcription factor 1</fullName>
    </recommendedName>
</protein>
<evidence type="ECO:0000313" key="10">
    <source>
        <dbReference type="Proteomes" id="UP000800040"/>
    </source>
</evidence>
<dbReference type="SUPFAM" id="SSF53335">
    <property type="entry name" value="S-adenosyl-L-methionine-dependent methyltransferases"/>
    <property type="match status" value="1"/>
</dbReference>
<dbReference type="GO" id="GO:0006391">
    <property type="term" value="P:transcription initiation at mitochondrial promoter"/>
    <property type="evidence" value="ECO:0007669"/>
    <property type="project" value="TreeGrafter"/>
</dbReference>